<dbReference type="InterPro" id="IPR051199">
    <property type="entry name" value="LPS_LOS_Heptosyltrfase"/>
</dbReference>
<dbReference type="PANTHER" id="PTHR30160:SF1">
    <property type="entry name" value="LIPOPOLYSACCHARIDE 1,2-N-ACETYLGLUCOSAMINETRANSFERASE-RELATED"/>
    <property type="match status" value="1"/>
</dbReference>
<evidence type="ECO:0000256" key="1">
    <source>
        <dbReference type="ARBA" id="ARBA00022676"/>
    </source>
</evidence>
<dbReference type="Pfam" id="PF01075">
    <property type="entry name" value="Glyco_transf_9"/>
    <property type="match status" value="1"/>
</dbReference>
<dbReference type="CDD" id="cd03789">
    <property type="entry name" value="GT9_LPS_heptosyltransferase"/>
    <property type="match status" value="1"/>
</dbReference>
<protein>
    <recommendedName>
        <fullName evidence="5">Glycosyltransferase family 9 protein</fullName>
    </recommendedName>
</protein>
<dbReference type="GO" id="GO:0009244">
    <property type="term" value="P:lipopolysaccharide core region biosynthetic process"/>
    <property type="evidence" value="ECO:0007669"/>
    <property type="project" value="TreeGrafter"/>
</dbReference>
<dbReference type="AlphaFoldDB" id="A0A2U2XAX3"/>
<evidence type="ECO:0000313" key="3">
    <source>
        <dbReference type="EMBL" id="PWH84900.1"/>
    </source>
</evidence>
<sequence>MKTKHQLAIDNYLIKPIAFLMNFLVRIVGQITRIDHSLDKDFKHIVVCKFKGMGSIIQATPMLEALRTQFPNAEITFVSTKANKTVLEKITHVDSIICLDDKNILKLLSTMFSSLFKLMRKRPDVYIDLEIYSNFSTLFTLFTFSKNRIGFYLRSSSFNMGIYTHMMFFNNNVPISEVYLQISRLFGVNHTKNELFPLHENTPEFLEIPTKDYIIINPNASDLRLERRWGAKKFNQLILNLVELYPAMEILVVGSKDERPYSEKTLEGISHPNVKNMAGKTSIDGLISLIHKATLVITNDTGPMHIAFACKTPTVCLFGPCSPDQYGGNEYTTVIYKKVFCSPCVHDFNISPCNGDNVCMKLITVEEVLTKAKIHLDNEFVPDLESKNKTIYYSDQGQKTLGLVRRTL</sequence>
<evidence type="ECO:0000313" key="4">
    <source>
        <dbReference type="Proteomes" id="UP000245370"/>
    </source>
</evidence>
<dbReference type="InterPro" id="IPR002201">
    <property type="entry name" value="Glyco_trans_9"/>
</dbReference>
<reference evidence="3 4" key="1">
    <citation type="submission" date="2018-05" db="EMBL/GenBank/DDBJ databases">
        <title>Brumimicrobium oceani sp. nov., isolated from coastal sediment.</title>
        <authorList>
            <person name="Kou Y."/>
        </authorList>
    </citation>
    <scope>NUCLEOTIDE SEQUENCE [LARGE SCALE GENOMIC DNA]</scope>
    <source>
        <strain evidence="3 4">C305</strain>
    </source>
</reference>
<dbReference type="OrthoDB" id="9797795at2"/>
<dbReference type="SUPFAM" id="SSF53756">
    <property type="entry name" value="UDP-Glycosyltransferase/glycogen phosphorylase"/>
    <property type="match status" value="1"/>
</dbReference>
<organism evidence="3 4">
    <name type="scientific">Brumimicrobium oceani</name>
    <dbReference type="NCBI Taxonomy" id="2100725"/>
    <lineage>
        <taxon>Bacteria</taxon>
        <taxon>Pseudomonadati</taxon>
        <taxon>Bacteroidota</taxon>
        <taxon>Flavobacteriia</taxon>
        <taxon>Flavobacteriales</taxon>
        <taxon>Crocinitomicaceae</taxon>
        <taxon>Brumimicrobium</taxon>
    </lineage>
</organism>
<dbReference type="Proteomes" id="UP000245370">
    <property type="component" value="Unassembled WGS sequence"/>
</dbReference>
<keyword evidence="1" id="KW-0328">Glycosyltransferase</keyword>
<gene>
    <name evidence="3" type="ORF">DIT68_12210</name>
</gene>
<comment type="caution">
    <text evidence="3">The sequence shown here is derived from an EMBL/GenBank/DDBJ whole genome shotgun (WGS) entry which is preliminary data.</text>
</comment>
<dbReference type="Gene3D" id="3.40.50.2000">
    <property type="entry name" value="Glycogen Phosphorylase B"/>
    <property type="match status" value="2"/>
</dbReference>
<name>A0A2U2XAX3_9FLAO</name>
<reference evidence="3 4" key="2">
    <citation type="submission" date="2018-05" db="EMBL/GenBank/DDBJ databases">
        <authorList>
            <person name="Lanie J.A."/>
            <person name="Ng W.-L."/>
            <person name="Kazmierczak K.M."/>
            <person name="Andrzejewski T.M."/>
            <person name="Davidsen T.M."/>
            <person name="Wayne K.J."/>
            <person name="Tettelin H."/>
            <person name="Glass J.I."/>
            <person name="Rusch D."/>
            <person name="Podicherti R."/>
            <person name="Tsui H.-C.T."/>
            <person name="Winkler M.E."/>
        </authorList>
    </citation>
    <scope>NUCLEOTIDE SEQUENCE [LARGE SCALE GENOMIC DNA]</scope>
    <source>
        <strain evidence="3 4">C305</strain>
    </source>
</reference>
<dbReference type="RefSeq" id="WP_109360092.1">
    <property type="nucleotide sequence ID" value="NZ_QFRJ01000010.1"/>
</dbReference>
<dbReference type="GO" id="GO:0008713">
    <property type="term" value="F:ADP-heptose-lipopolysaccharide heptosyltransferase activity"/>
    <property type="evidence" value="ECO:0007669"/>
    <property type="project" value="TreeGrafter"/>
</dbReference>
<dbReference type="GO" id="GO:0005829">
    <property type="term" value="C:cytosol"/>
    <property type="evidence" value="ECO:0007669"/>
    <property type="project" value="TreeGrafter"/>
</dbReference>
<keyword evidence="4" id="KW-1185">Reference proteome</keyword>
<evidence type="ECO:0000256" key="2">
    <source>
        <dbReference type="ARBA" id="ARBA00022679"/>
    </source>
</evidence>
<proteinExistence type="predicted"/>
<accession>A0A2U2XAX3</accession>
<dbReference type="PANTHER" id="PTHR30160">
    <property type="entry name" value="TETRAACYLDISACCHARIDE 4'-KINASE-RELATED"/>
    <property type="match status" value="1"/>
</dbReference>
<evidence type="ECO:0008006" key="5">
    <source>
        <dbReference type="Google" id="ProtNLM"/>
    </source>
</evidence>
<keyword evidence="2" id="KW-0808">Transferase</keyword>
<dbReference type="EMBL" id="QFRJ01000010">
    <property type="protein sequence ID" value="PWH84900.1"/>
    <property type="molecule type" value="Genomic_DNA"/>
</dbReference>